<feature type="transmembrane region" description="Helical" evidence="1">
    <location>
        <begin position="145"/>
        <end position="168"/>
    </location>
</feature>
<accession>A0A2T4ZGR5</accession>
<organism evidence="2 3">
    <name type="scientific">Phreatobacter oligotrophus</name>
    <dbReference type="NCBI Taxonomy" id="1122261"/>
    <lineage>
        <taxon>Bacteria</taxon>
        <taxon>Pseudomonadati</taxon>
        <taxon>Pseudomonadota</taxon>
        <taxon>Alphaproteobacteria</taxon>
        <taxon>Hyphomicrobiales</taxon>
        <taxon>Phreatobacteraceae</taxon>
        <taxon>Phreatobacter</taxon>
    </lineage>
</organism>
<keyword evidence="1" id="KW-0472">Membrane</keyword>
<protein>
    <submittedName>
        <fullName evidence="2">Uncharacterized protein</fullName>
    </submittedName>
</protein>
<comment type="caution">
    <text evidence="2">The sequence shown here is derived from an EMBL/GenBank/DDBJ whole genome shotgun (WGS) entry which is preliminary data.</text>
</comment>
<keyword evidence="1" id="KW-1133">Transmembrane helix</keyword>
<evidence type="ECO:0000313" key="2">
    <source>
        <dbReference type="EMBL" id="PTM61098.1"/>
    </source>
</evidence>
<reference evidence="2 3" key="1">
    <citation type="submission" date="2018-04" db="EMBL/GenBank/DDBJ databases">
        <title>Genomic Encyclopedia of Archaeal and Bacterial Type Strains, Phase II (KMG-II): from individual species to whole genera.</title>
        <authorList>
            <person name="Goeker M."/>
        </authorList>
    </citation>
    <scope>NUCLEOTIDE SEQUENCE [LARGE SCALE GENOMIC DNA]</scope>
    <source>
        <strain evidence="2 3">DSM 25521</strain>
    </source>
</reference>
<keyword evidence="1" id="KW-0812">Transmembrane</keyword>
<sequence length="211" mass="22226">MAGVIEAYLAEVTDLLGHDPALAERLAEELADHFAEVLSEAPSEDEQREAVARMGPARDIAASLLADRADSTAERTGAVLVTALVATFIAMRLRSLWLPPLDSDGALAGALVPFVDRWAFVVAMLVCAGWLIGRVRRPTARRSRWAAVALAGLCASVAAGILRIWLAAGWAEAPVLVVAATAGECLVVGLLMAQALALRRSLQRAARLAGL</sequence>
<evidence type="ECO:0000313" key="3">
    <source>
        <dbReference type="Proteomes" id="UP000241808"/>
    </source>
</evidence>
<proteinExistence type="predicted"/>
<evidence type="ECO:0000256" key="1">
    <source>
        <dbReference type="SAM" id="Phobius"/>
    </source>
</evidence>
<feature type="transmembrane region" description="Helical" evidence="1">
    <location>
        <begin position="174"/>
        <end position="198"/>
    </location>
</feature>
<dbReference type="EMBL" id="PZZL01000002">
    <property type="protein sequence ID" value="PTM61098.1"/>
    <property type="molecule type" value="Genomic_DNA"/>
</dbReference>
<dbReference type="OrthoDB" id="8220084at2"/>
<name>A0A2T4ZGR5_9HYPH</name>
<dbReference type="RefSeq" id="WP_108175014.1">
    <property type="nucleotide sequence ID" value="NZ_PZZL01000002.1"/>
</dbReference>
<dbReference type="Pfam" id="PF22564">
    <property type="entry name" value="HAAS"/>
    <property type="match status" value="1"/>
</dbReference>
<feature type="transmembrane region" description="Helical" evidence="1">
    <location>
        <begin position="78"/>
        <end position="97"/>
    </location>
</feature>
<dbReference type="Proteomes" id="UP000241808">
    <property type="component" value="Unassembled WGS sequence"/>
</dbReference>
<dbReference type="AlphaFoldDB" id="A0A2T4ZGR5"/>
<feature type="transmembrane region" description="Helical" evidence="1">
    <location>
        <begin position="117"/>
        <end position="133"/>
    </location>
</feature>
<keyword evidence="3" id="KW-1185">Reference proteome</keyword>
<gene>
    <name evidence="2" type="ORF">C8P69_102484</name>
</gene>